<evidence type="ECO:0000313" key="4">
    <source>
        <dbReference type="EMBL" id="KJF17705.1"/>
    </source>
</evidence>
<evidence type="ECO:0000256" key="1">
    <source>
        <dbReference type="SAM" id="MobiDB-lite"/>
    </source>
</evidence>
<keyword evidence="2" id="KW-1133">Transmembrane helix</keyword>
<dbReference type="OrthoDB" id="3534574at2"/>
<keyword evidence="5" id="KW-1185">Reference proteome</keyword>
<proteinExistence type="predicted"/>
<organism evidence="4 5">
    <name type="scientific">Acidithrix ferrooxidans</name>
    <dbReference type="NCBI Taxonomy" id="1280514"/>
    <lineage>
        <taxon>Bacteria</taxon>
        <taxon>Bacillati</taxon>
        <taxon>Actinomycetota</taxon>
        <taxon>Acidimicrobiia</taxon>
        <taxon>Acidimicrobiales</taxon>
        <taxon>Acidimicrobiaceae</taxon>
        <taxon>Acidithrix</taxon>
    </lineage>
</organism>
<evidence type="ECO:0000256" key="2">
    <source>
        <dbReference type="SAM" id="Phobius"/>
    </source>
</evidence>
<dbReference type="Proteomes" id="UP000032360">
    <property type="component" value="Unassembled WGS sequence"/>
</dbReference>
<evidence type="ECO:0000313" key="5">
    <source>
        <dbReference type="Proteomes" id="UP000032360"/>
    </source>
</evidence>
<feature type="region of interest" description="Disordered" evidence="1">
    <location>
        <begin position="80"/>
        <end position="102"/>
    </location>
</feature>
<sequence>MGDELFLRASDQDRNKVTNFLSDALAKGFITTDEMRGRLDVAIASKTFSDLLTLVKDIPGGAELVRDAARSHIRSNFATPQSYSTSSHLDLRPPHNHRHQTNRHPGLRVAALILGFMFFFQMATAGAFILFKLVSFMFILGIMMAPLFIISRIVRRSPRGSFRLIRKRHF</sequence>
<keyword evidence="2" id="KW-0472">Membrane</keyword>
<dbReference type="RefSeq" id="WP_052605150.1">
    <property type="nucleotide sequence ID" value="NZ_JXYS01000031.1"/>
</dbReference>
<gene>
    <name evidence="4" type="ORF">AXFE_14130</name>
</gene>
<dbReference type="InterPro" id="IPR012551">
    <property type="entry name" value="DUF1707_SHOCT-like"/>
</dbReference>
<reference evidence="4 5" key="1">
    <citation type="submission" date="2015-01" db="EMBL/GenBank/DDBJ databases">
        <title>Draft genome of the acidophilic iron oxidizer Acidithrix ferrooxidans strain Py-F3.</title>
        <authorList>
            <person name="Poehlein A."/>
            <person name="Eisen S."/>
            <person name="Schloemann M."/>
            <person name="Johnson B.D."/>
            <person name="Daniel R."/>
            <person name="Muehling M."/>
        </authorList>
    </citation>
    <scope>NUCLEOTIDE SEQUENCE [LARGE SCALE GENOMIC DNA]</scope>
    <source>
        <strain evidence="4 5">Py-F3</strain>
    </source>
</reference>
<dbReference type="EMBL" id="JXYS01000031">
    <property type="protein sequence ID" value="KJF17705.1"/>
    <property type="molecule type" value="Genomic_DNA"/>
</dbReference>
<dbReference type="AlphaFoldDB" id="A0A0D8HI93"/>
<evidence type="ECO:0000259" key="3">
    <source>
        <dbReference type="Pfam" id="PF08044"/>
    </source>
</evidence>
<keyword evidence="2" id="KW-0812">Transmembrane</keyword>
<dbReference type="STRING" id="1280514.AXFE_14130"/>
<feature type="transmembrane region" description="Helical" evidence="2">
    <location>
        <begin position="107"/>
        <end position="130"/>
    </location>
</feature>
<feature type="domain" description="DUF1707" evidence="3">
    <location>
        <begin position="7"/>
        <end position="59"/>
    </location>
</feature>
<name>A0A0D8HI93_9ACTN</name>
<comment type="caution">
    <text evidence="4">The sequence shown here is derived from an EMBL/GenBank/DDBJ whole genome shotgun (WGS) entry which is preliminary data.</text>
</comment>
<accession>A0A0D8HI93</accession>
<protein>
    <recommendedName>
        <fullName evidence="3">DUF1707 domain-containing protein</fullName>
    </recommendedName>
</protein>
<feature type="transmembrane region" description="Helical" evidence="2">
    <location>
        <begin position="136"/>
        <end position="154"/>
    </location>
</feature>
<dbReference type="Pfam" id="PF08044">
    <property type="entry name" value="DUF1707"/>
    <property type="match status" value="1"/>
</dbReference>